<comment type="caution">
    <text evidence="2">The sequence shown here is derived from an EMBL/GenBank/DDBJ whole genome shotgun (WGS) entry which is preliminary data.</text>
</comment>
<dbReference type="EMBL" id="JAUHTR010000006">
    <property type="protein sequence ID" value="MDN4525344.1"/>
    <property type="molecule type" value="Genomic_DNA"/>
</dbReference>
<evidence type="ECO:0000256" key="1">
    <source>
        <dbReference type="SAM" id="MobiDB-lite"/>
    </source>
</evidence>
<dbReference type="Proteomes" id="UP001172721">
    <property type="component" value="Unassembled WGS sequence"/>
</dbReference>
<reference evidence="2" key="1">
    <citation type="submission" date="2023-07" db="EMBL/GenBank/DDBJ databases">
        <title>Fictibacillus sp. isolated from freshwater pond.</title>
        <authorList>
            <person name="Kirdat K."/>
            <person name="Bhat A."/>
            <person name="Mourya A."/>
            <person name="Yadav A."/>
        </authorList>
    </citation>
    <scope>NUCLEOTIDE SEQUENCE</scope>
    <source>
        <strain evidence="2">NE201</strain>
    </source>
</reference>
<keyword evidence="3" id="KW-1185">Reference proteome</keyword>
<evidence type="ECO:0000313" key="3">
    <source>
        <dbReference type="Proteomes" id="UP001172721"/>
    </source>
</evidence>
<sequence length="171" mass="19564">MTVEMNVFFKMMQKDDKKEVLKLEIKGTENEKSENELFLLSGSIVIFNIKGCEAGDVTAEFKNIQRDSKKTILNFLIKGDSEKKSQALYKYAGRNVGIMIQPSQLSIDEFYDEEGQLEQDAEDEENPDQLSLEDVENVDDGEAAIEVMDPEPEEEVDDEDFEIDDEEAFKE</sequence>
<feature type="region of interest" description="Disordered" evidence="1">
    <location>
        <begin position="115"/>
        <end position="171"/>
    </location>
</feature>
<evidence type="ECO:0000313" key="2">
    <source>
        <dbReference type="EMBL" id="MDN4525344.1"/>
    </source>
</evidence>
<dbReference type="RefSeq" id="WP_301166383.1">
    <property type="nucleotide sequence ID" value="NZ_JAUHTR010000006.1"/>
</dbReference>
<protein>
    <submittedName>
        <fullName evidence="2">Uncharacterized protein</fullName>
    </submittedName>
</protein>
<accession>A0ABT8HX28</accession>
<organism evidence="2 3">
    <name type="scientific">Fictibacillus fluitans</name>
    <dbReference type="NCBI Taxonomy" id="3058422"/>
    <lineage>
        <taxon>Bacteria</taxon>
        <taxon>Bacillati</taxon>
        <taxon>Bacillota</taxon>
        <taxon>Bacilli</taxon>
        <taxon>Bacillales</taxon>
        <taxon>Fictibacillaceae</taxon>
        <taxon>Fictibacillus</taxon>
    </lineage>
</organism>
<name>A0ABT8HX28_9BACL</name>
<proteinExistence type="predicted"/>
<gene>
    <name evidence="2" type="ORF">QYB97_12700</name>
</gene>